<dbReference type="AlphaFoldDB" id="A0AA39Y0B8"/>
<feature type="compositionally biased region" description="Basic and acidic residues" evidence="1">
    <location>
        <begin position="7"/>
        <end position="25"/>
    </location>
</feature>
<evidence type="ECO:0000256" key="1">
    <source>
        <dbReference type="SAM" id="MobiDB-lite"/>
    </source>
</evidence>
<sequence length="202" mass="22698">MGFVDEVCSRSEKKGGGRGRWDGRRLGRAVGPDQENDSNGMERWNRLPDELFQRRRRRACPPSAHPASLMGVSDRSQEKRRSQLPECVAGRRCKGMRRRSTIRAGEGSRWWVTWTLGTWERPGRGWELAGGMVFQDENADAKCRTPHGGSWVWLQRRSAFAVCYGVGGRLCGQALRCKQVHRVGGLLSDQDGRGVGAGWWAT</sequence>
<organism evidence="2 3">
    <name type="scientific">Cercophora newfieldiana</name>
    <dbReference type="NCBI Taxonomy" id="92897"/>
    <lineage>
        <taxon>Eukaryota</taxon>
        <taxon>Fungi</taxon>
        <taxon>Dikarya</taxon>
        <taxon>Ascomycota</taxon>
        <taxon>Pezizomycotina</taxon>
        <taxon>Sordariomycetes</taxon>
        <taxon>Sordariomycetidae</taxon>
        <taxon>Sordariales</taxon>
        <taxon>Lasiosphaeriaceae</taxon>
        <taxon>Cercophora</taxon>
    </lineage>
</organism>
<accession>A0AA39Y0B8</accession>
<feature type="region of interest" description="Disordered" evidence="1">
    <location>
        <begin position="1"/>
        <end position="81"/>
    </location>
</feature>
<dbReference type="Proteomes" id="UP001174936">
    <property type="component" value="Unassembled WGS sequence"/>
</dbReference>
<evidence type="ECO:0000313" key="2">
    <source>
        <dbReference type="EMBL" id="KAK0643389.1"/>
    </source>
</evidence>
<evidence type="ECO:0000313" key="3">
    <source>
        <dbReference type="Proteomes" id="UP001174936"/>
    </source>
</evidence>
<name>A0AA39Y0B8_9PEZI</name>
<gene>
    <name evidence="2" type="ORF">B0T16DRAFT_181112</name>
</gene>
<comment type="caution">
    <text evidence="2">The sequence shown here is derived from an EMBL/GenBank/DDBJ whole genome shotgun (WGS) entry which is preliminary data.</text>
</comment>
<dbReference type="EMBL" id="JAULSV010000005">
    <property type="protein sequence ID" value="KAK0643389.1"/>
    <property type="molecule type" value="Genomic_DNA"/>
</dbReference>
<proteinExistence type="predicted"/>
<protein>
    <submittedName>
        <fullName evidence="2">Uncharacterized protein</fullName>
    </submittedName>
</protein>
<keyword evidence="3" id="KW-1185">Reference proteome</keyword>
<reference evidence="2" key="1">
    <citation type="submission" date="2023-06" db="EMBL/GenBank/DDBJ databases">
        <title>Genome-scale phylogeny and comparative genomics of the fungal order Sordariales.</title>
        <authorList>
            <consortium name="Lawrence Berkeley National Laboratory"/>
            <person name="Hensen N."/>
            <person name="Bonometti L."/>
            <person name="Westerberg I."/>
            <person name="Brannstrom I.O."/>
            <person name="Guillou S."/>
            <person name="Cros-Aarteil S."/>
            <person name="Calhoun S."/>
            <person name="Haridas S."/>
            <person name="Kuo A."/>
            <person name="Mondo S."/>
            <person name="Pangilinan J."/>
            <person name="Riley R."/>
            <person name="Labutti K."/>
            <person name="Andreopoulos B."/>
            <person name="Lipzen A."/>
            <person name="Chen C."/>
            <person name="Yanf M."/>
            <person name="Daum C."/>
            <person name="Ng V."/>
            <person name="Clum A."/>
            <person name="Steindorff A."/>
            <person name="Ohm R."/>
            <person name="Martin F."/>
            <person name="Silar P."/>
            <person name="Natvig D."/>
            <person name="Lalanne C."/>
            <person name="Gautier V."/>
            <person name="Ament-Velasquez S.L."/>
            <person name="Kruys A."/>
            <person name="Hutchinson M.I."/>
            <person name="Powell A.J."/>
            <person name="Barry K."/>
            <person name="Miller A.N."/>
            <person name="Grigoriev I.V."/>
            <person name="Debuchy R."/>
            <person name="Gladieux P."/>
            <person name="Thoren M.H."/>
            <person name="Johannesson H."/>
        </authorList>
    </citation>
    <scope>NUCLEOTIDE SEQUENCE</scope>
    <source>
        <strain evidence="2">SMH2532-1</strain>
    </source>
</reference>
<feature type="compositionally biased region" description="Basic and acidic residues" evidence="1">
    <location>
        <begin position="43"/>
        <end position="53"/>
    </location>
</feature>